<dbReference type="Gene3D" id="3.90.550.10">
    <property type="entry name" value="Spore Coat Polysaccharide Biosynthesis Protein SpsA, Chain A"/>
    <property type="match status" value="1"/>
</dbReference>
<comment type="caution">
    <text evidence="5">The sequence shown here is derived from an EMBL/GenBank/DDBJ whole genome shotgun (WGS) entry which is preliminary data.</text>
</comment>
<dbReference type="PANTHER" id="PTHR43179">
    <property type="entry name" value="RHAMNOSYLTRANSFERASE WBBL"/>
    <property type="match status" value="1"/>
</dbReference>
<evidence type="ECO:0000313" key="5">
    <source>
        <dbReference type="EMBL" id="HGY57251.1"/>
    </source>
</evidence>
<dbReference type="AlphaFoldDB" id="A0A7V4U3A6"/>
<proteinExistence type="inferred from homology"/>
<dbReference type="InterPro" id="IPR029044">
    <property type="entry name" value="Nucleotide-diphossugar_trans"/>
</dbReference>
<sequence length="329" mass="38243">MQNKPLFRVKKTKLFKGNLVSLTLSVIIATKDRLQALTECLESLQRQTVPPQTVIIIDASANKKAEVTAKRILEKENINLVYKNSKPGLTYQRNLGIRQNPNELVLFIDDDVILDSNYIKEIKSIFLNDPAGKIGGVTGRIQPGKQKSILSILIRKIFCLSEPGRGEVKKSFANNSIHPRYVDEMFEVQWLSGCNQCYRKEVFNDFLFDENLASYAYMEDVDFSFRVGQKYKLIFIPHARLVHNIQVSHDTRLRKREKQRMFMLNLYYLFKKNQSQTLTYKFCHYWSYIGYLLRGLLLERSFAFTMGTVQGIMMNLSGKNPLMKLLREK</sequence>
<reference evidence="5" key="1">
    <citation type="journal article" date="2020" name="mSystems">
        <title>Genome- and Community-Level Interaction Insights into Carbon Utilization and Element Cycling Functions of Hydrothermarchaeota in Hydrothermal Sediment.</title>
        <authorList>
            <person name="Zhou Z."/>
            <person name="Liu Y."/>
            <person name="Xu W."/>
            <person name="Pan J."/>
            <person name="Luo Z.H."/>
            <person name="Li M."/>
        </authorList>
    </citation>
    <scope>NUCLEOTIDE SEQUENCE [LARGE SCALE GENOMIC DNA]</scope>
    <source>
        <strain evidence="5">HyVt-577</strain>
    </source>
</reference>
<dbReference type="Pfam" id="PF00535">
    <property type="entry name" value="Glycos_transf_2"/>
    <property type="match status" value="1"/>
</dbReference>
<dbReference type="InterPro" id="IPR001173">
    <property type="entry name" value="Glyco_trans_2-like"/>
</dbReference>
<protein>
    <submittedName>
        <fullName evidence="5">Glycosyltransferase family 2 protein</fullName>
    </submittedName>
</protein>
<organism evidence="5">
    <name type="scientific">Caldithrix abyssi</name>
    <dbReference type="NCBI Taxonomy" id="187145"/>
    <lineage>
        <taxon>Bacteria</taxon>
        <taxon>Pseudomonadati</taxon>
        <taxon>Calditrichota</taxon>
        <taxon>Calditrichia</taxon>
        <taxon>Calditrichales</taxon>
        <taxon>Calditrichaceae</taxon>
        <taxon>Caldithrix</taxon>
    </lineage>
</organism>
<keyword evidence="3" id="KW-0808">Transferase</keyword>
<dbReference type="SUPFAM" id="SSF53448">
    <property type="entry name" value="Nucleotide-diphospho-sugar transferases"/>
    <property type="match status" value="1"/>
</dbReference>
<gene>
    <name evidence="5" type="ORF">ENK44_16205</name>
</gene>
<dbReference type="PANTHER" id="PTHR43179:SF12">
    <property type="entry name" value="GALACTOFURANOSYLTRANSFERASE GLFT2"/>
    <property type="match status" value="1"/>
</dbReference>
<dbReference type="EMBL" id="DRQG01000151">
    <property type="protein sequence ID" value="HGY57251.1"/>
    <property type="molecule type" value="Genomic_DNA"/>
</dbReference>
<comment type="similarity">
    <text evidence="1">Belongs to the glycosyltransferase 2 family.</text>
</comment>
<keyword evidence="2" id="KW-0328">Glycosyltransferase</keyword>
<evidence type="ECO:0000259" key="4">
    <source>
        <dbReference type="Pfam" id="PF00535"/>
    </source>
</evidence>
<evidence type="ECO:0000256" key="3">
    <source>
        <dbReference type="ARBA" id="ARBA00022679"/>
    </source>
</evidence>
<name>A0A7V4U3A6_CALAY</name>
<dbReference type="GO" id="GO:0016757">
    <property type="term" value="F:glycosyltransferase activity"/>
    <property type="evidence" value="ECO:0007669"/>
    <property type="project" value="UniProtKB-KW"/>
</dbReference>
<feature type="domain" description="Glycosyltransferase 2-like" evidence="4">
    <location>
        <begin position="25"/>
        <end position="161"/>
    </location>
</feature>
<evidence type="ECO:0000256" key="2">
    <source>
        <dbReference type="ARBA" id="ARBA00022676"/>
    </source>
</evidence>
<dbReference type="Proteomes" id="UP000885779">
    <property type="component" value="Unassembled WGS sequence"/>
</dbReference>
<accession>A0A7V4U3A6</accession>
<evidence type="ECO:0000256" key="1">
    <source>
        <dbReference type="ARBA" id="ARBA00006739"/>
    </source>
</evidence>